<evidence type="ECO:0000256" key="5">
    <source>
        <dbReference type="ARBA" id="ARBA00023002"/>
    </source>
</evidence>
<dbReference type="InterPro" id="IPR051104">
    <property type="entry name" value="FAD_monoxygenase"/>
</dbReference>
<dbReference type="SUPFAM" id="SSF51905">
    <property type="entry name" value="FAD/NAD(P)-binding domain"/>
    <property type="match status" value="1"/>
</dbReference>
<dbReference type="Pfam" id="PF01494">
    <property type="entry name" value="FAD_binding_3"/>
    <property type="match status" value="1"/>
</dbReference>
<dbReference type="RefSeq" id="XP_018701188.1">
    <property type="nucleotide sequence ID" value="XM_018851702.1"/>
</dbReference>
<feature type="domain" description="FAD-binding" evidence="7">
    <location>
        <begin position="10"/>
        <end position="350"/>
    </location>
</feature>
<dbReference type="GO" id="GO:0071949">
    <property type="term" value="F:FAD binding"/>
    <property type="evidence" value="ECO:0007669"/>
    <property type="project" value="InterPro"/>
</dbReference>
<sequence length="454" mass="48035">MKKDADRPIRVGVVGAGVVGLTLTAGLLSHGVDAVLYEQASVLREIGTGIGLLPTAIAALEALSPAVAAGVRGVCFRSPYFLGLVDGATDEDLSLRTEGKGLYDLVLPDEQGRNLYTTARATLVTELLRHVPAERLELGKKVVDIVEGSDGDPVTLVFADRTTAEADVVVGCDGVKSRVRRAMLGDDHPAASCQYAHEVCYRALVDGPSLRAVLGPLADRTALYLGPGAYLIVYPVGSRANISLYVDDPGPPPPPDRSHGRSAPRAEAVAALARLGPSLRALAALLPEEVGAWALHDLHEHPLRTYVLGRGGAVCVAGDAAHAATSHHGAGAGVGVEDAAVLCELLARVAVLPRGRRAEAVRVALGLYDGARRERSQWLVWSSRRQGQLMKYTVPEIGADMAKIGEDLRGRGRTLLTWDVDVVLAETLRKLDARIAAMGNRGEAGDFEEEHSKL</sequence>
<name>A0A167N6A2_CORFA</name>
<evidence type="ECO:0000313" key="8">
    <source>
        <dbReference type="EMBL" id="OAA55178.1"/>
    </source>
</evidence>
<dbReference type="PANTHER" id="PTHR46720">
    <property type="entry name" value="HYDROXYLASE, PUTATIVE (AFU_ORTHOLOGUE AFUA_3G01460)-RELATED"/>
    <property type="match status" value="1"/>
</dbReference>
<evidence type="ECO:0000256" key="3">
    <source>
        <dbReference type="ARBA" id="ARBA00022630"/>
    </source>
</evidence>
<dbReference type="PANTHER" id="PTHR46720:SF3">
    <property type="entry name" value="FAD-BINDING DOMAIN-CONTAINING PROTEIN-RELATED"/>
    <property type="match status" value="1"/>
</dbReference>
<dbReference type="STRING" id="1081104.A0A167N6A2"/>
<dbReference type="PRINTS" id="PR00420">
    <property type="entry name" value="RNGMNOXGNASE"/>
</dbReference>
<evidence type="ECO:0000256" key="1">
    <source>
        <dbReference type="ARBA" id="ARBA00001974"/>
    </source>
</evidence>
<dbReference type="InterPro" id="IPR002938">
    <property type="entry name" value="FAD-bd"/>
</dbReference>
<dbReference type="GeneID" id="30024391"/>
<keyword evidence="9" id="KW-1185">Reference proteome</keyword>
<dbReference type="AlphaFoldDB" id="A0A167N6A2"/>
<dbReference type="Proteomes" id="UP000076744">
    <property type="component" value="Unassembled WGS sequence"/>
</dbReference>
<organism evidence="8 9">
    <name type="scientific">Cordyceps fumosorosea (strain ARSEF 2679)</name>
    <name type="common">Isaria fumosorosea</name>
    <dbReference type="NCBI Taxonomy" id="1081104"/>
    <lineage>
        <taxon>Eukaryota</taxon>
        <taxon>Fungi</taxon>
        <taxon>Dikarya</taxon>
        <taxon>Ascomycota</taxon>
        <taxon>Pezizomycotina</taxon>
        <taxon>Sordariomycetes</taxon>
        <taxon>Hypocreomycetidae</taxon>
        <taxon>Hypocreales</taxon>
        <taxon>Cordycipitaceae</taxon>
        <taxon>Cordyceps</taxon>
    </lineage>
</organism>
<accession>A0A167N6A2</accession>
<dbReference type="EMBL" id="AZHB01000026">
    <property type="protein sequence ID" value="OAA55178.1"/>
    <property type="molecule type" value="Genomic_DNA"/>
</dbReference>
<proteinExistence type="inferred from homology"/>
<comment type="cofactor">
    <cofactor evidence="1">
        <name>FAD</name>
        <dbReference type="ChEBI" id="CHEBI:57692"/>
    </cofactor>
</comment>
<keyword evidence="3" id="KW-0285">Flavoprotein</keyword>
<dbReference type="Gene3D" id="3.50.50.60">
    <property type="entry name" value="FAD/NAD(P)-binding domain"/>
    <property type="match status" value="1"/>
</dbReference>
<comment type="caution">
    <text evidence="8">The sequence shown here is derived from an EMBL/GenBank/DDBJ whole genome shotgun (WGS) entry which is preliminary data.</text>
</comment>
<evidence type="ECO:0000256" key="6">
    <source>
        <dbReference type="ARBA" id="ARBA00023033"/>
    </source>
</evidence>
<keyword evidence="6" id="KW-0503">Monooxygenase</keyword>
<protein>
    <submittedName>
        <fullName evidence="8">Aromatic-ring hydroxylase-like protein</fullName>
    </submittedName>
</protein>
<evidence type="ECO:0000259" key="7">
    <source>
        <dbReference type="Pfam" id="PF01494"/>
    </source>
</evidence>
<comment type="similarity">
    <text evidence="2">Belongs to the paxM FAD-dependent monooxygenase family.</text>
</comment>
<dbReference type="GO" id="GO:0004497">
    <property type="term" value="F:monooxygenase activity"/>
    <property type="evidence" value="ECO:0007669"/>
    <property type="project" value="UniProtKB-KW"/>
</dbReference>
<evidence type="ECO:0000313" key="9">
    <source>
        <dbReference type="Proteomes" id="UP000076744"/>
    </source>
</evidence>
<reference evidence="8 9" key="1">
    <citation type="journal article" date="2016" name="Genome Biol. Evol.">
        <title>Divergent and convergent evolution of fungal pathogenicity.</title>
        <authorList>
            <person name="Shang Y."/>
            <person name="Xiao G."/>
            <person name="Zheng P."/>
            <person name="Cen K."/>
            <person name="Zhan S."/>
            <person name="Wang C."/>
        </authorList>
    </citation>
    <scope>NUCLEOTIDE SEQUENCE [LARGE SCALE GENOMIC DNA]</scope>
    <source>
        <strain evidence="8 9">ARSEF 2679</strain>
    </source>
</reference>
<gene>
    <name evidence="8" type="ORF">ISF_08099</name>
</gene>
<evidence type="ECO:0000256" key="4">
    <source>
        <dbReference type="ARBA" id="ARBA00022827"/>
    </source>
</evidence>
<keyword evidence="5" id="KW-0560">Oxidoreductase</keyword>
<dbReference type="GO" id="GO:0044550">
    <property type="term" value="P:secondary metabolite biosynthetic process"/>
    <property type="evidence" value="ECO:0007669"/>
    <property type="project" value="TreeGrafter"/>
</dbReference>
<keyword evidence="4" id="KW-0274">FAD</keyword>
<dbReference type="OrthoDB" id="417877at2759"/>
<evidence type="ECO:0000256" key="2">
    <source>
        <dbReference type="ARBA" id="ARBA00007992"/>
    </source>
</evidence>
<dbReference type="InterPro" id="IPR036188">
    <property type="entry name" value="FAD/NAD-bd_sf"/>
</dbReference>